<keyword evidence="6" id="KW-1185">Reference proteome</keyword>
<dbReference type="Proteomes" id="UP000295008">
    <property type="component" value="Unassembled WGS sequence"/>
</dbReference>
<feature type="chain" id="PRO_5038949627" evidence="4">
    <location>
        <begin position="18"/>
        <end position="424"/>
    </location>
</feature>
<dbReference type="Pfam" id="PF01547">
    <property type="entry name" value="SBP_bac_1"/>
    <property type="match status" value="1"/>
</dbReference>
<dbReference type="SUPFAM" id="SSF53850">
    <property type="entry name" value="Periplasmic binding protein-like II"/>
    <property type="match status" value="1"/>
</dbReference>
<protein>
    <submittedName>
        <fullName evidence="5">Raffinose/stachyose/melibiose transport system substrate-binding protein</fullName>
    </submittedName>
</protein>
<keyword evidence="3 4" id="KW-0732">Signal</keyword>
<comment type="caution">
    <text evidence="5">The sequence shown here is derived from an EMBL/GenBank/DDBJ whole genome shotgun (WGS) entry which is preliminary data.</text>
</comment>
<dbReference type="OrthoDB" id="9763054at2"/>
<comment type="similarity">
    <text evidence="1">Belongs to the bacterial solute-binding protein 1 family.</text>
</comment>
<dbReference type="InterPro" id="IPR006059">
    <property type="entry name" value="SBP"/>
</dbReference>
<name>A0A4R1R9Z7_HYDET</name>
<dbReference type="InterPro" id="IPR050490">
    <property type="entry name" value="Bact_solute-bd_prot1"/>
</dbReference>
<evidence type="ECO:0000256" key="4">
    <source>
        <dbReference type="SAM" id="SignalP"/>
    </source>
</evidence>
<organism evidence="5 6">
    <name type="scientific">Hydrogenispora ethanolica</name>
    <dbReference type="NCBI Taxonomy" id="1082276"/>
    <lineage>
        <taxon>Bacteria</taxon>
        <taxon>Bacillati</taxon>
        <taxon>Bacillota</taxon>
        <taxon>Hydrogenispora</taxon>
    </lineage>
</organism>
<sequence>MKKFLGMIMLIAILAMAVVTHGAPKKVEISFLVTKPEIVTQFRKTFDAYSATHPNVTISTIPLSGQTIYEKLTSLYASGNAPTITMVGGPEFTAFKDKFLDVTNTKFGKAAYDWSVRRTTMNGKIYAVPTTAEGIGIMYNKTVIEAATGKKFDPASIKSRKDLRELLQKIAKTKYAPVQLSNMDWLLGSHMTSILYAAMSKDYDERQKILLQCAKGKFDFMRNDTFNGWMDTFDLLMTYNMHKGAPLGNTYEDDQLAMAKDKVAFWVIGNYVYPNIVGMNPDAKVGMMPYPISDNQADYGNSQITLTHSFFAIDGAQSSKSEQAAAIDFFNWLLTSAKGQKHYIDTLIFTPVYKGFSIQPSNPVAKEIVSYMKKGKTLERMSDYFPAGITVKFGAAMQRYMDGVGTRKDVADSFKKDWLEMSSK</sequence>
<evidence type="ECO:0000256" key="3">
    <source>
        <dbReference type="ARBA" id="ARBA00022729"/>
    </source>
</evidence>
<dbReference type="AlphaFoldDB" id="A0A4R1R9Z7"/>
<evidence type="ECO:0000256" key="2">
    <source>
        <dbReference type="ARBA" id="ARBA00022448"/>
    </source>
</evidence>
<dbReference type="PANTHER" id="PTHR43649">
    <property type="entry name" value="ARABINOSE-BINDING PROTEIN-RELATED"/>
    <property type="match status" value="1"/>
</dbReference>
<keyword evidence="2" id="KW-0813">Transport</keyword>
<dbReference type="Gene3D" id="3.40.190.10">
    <property type="entry name" value="Periplasmic binding protein-like II"/>
    <property type="match status" value="2"/>
</dbReference>
<dbReference type="RefSeq" id="WP_132015620.1">
    <property type="nucleotide sequence ID" value="NZ_SLUN01000024.1"/>
</dbReference>
<evidence type="ECO:0000313" key="5">
    <source>
        <dbReference type="EMBL" id="TCL62553.1"/>
    </source>
</evidence>
<evidence type="ECO:0000256" key="1">
    <source>
        <dbReference type="ARBA" id="ARBA00008520"/>
    </source>
</evidence>
<feature type="signal peptide" evidence="4">
    <location>
        <begin position="1"/>
        <end position="17"/>
    </location>
</feature>
<proteinExistence type="inferred from homology"/>
<reference evidence="5 6" key="1">
    <citation type="submission" date="2019-03" db="EMBL/GenBank/DDBJ databases">
        <title>Genomic Encyclopedia of Type Strains, Phase IV (KMG-IV): sequencing the most valuable type-strain genomes for metagenomic binning, comparative biology and taxonomic classification.</title>
        <authorList>
            <person name="Goeker M."/>
        </authorList>
    </citation>
    <scope>NUCLEOTIDE SEQUENCE [LARGE SCALE GENOMIC DNA]</scope>
    <source>
        <strain evidence="5 6">LX-B</strain>
    </source>
</reference>
<gene>
    <name evidence="5" type="ORF">EDC14_102419</name>
</gene>
<accession>A0A4R1R9Z7</accession>
<dbReference type="EMBL" id="SLUN01000024">
    <property type="protein sequence ID" value="TCL62553.1"/>
    <property type="molecule type" value="Genomic_DNA"/>
</dbReference>
<dbReference type="PANTHER" id="PTHR43649:SF34">
    <property type="entry name" value="ABC TRANSPORTER PERIPLASMIC-BINDING PROTEIN YCJN-RELATED"/>
    <property type="match status" value="1"/>
</dbReference>
<evidence type="ECO:0000313" key="6">
    <source>
        <dbReference type="Proteomes" id="UP000295008"/>
    </source>
</evidence>